<dbReference type="PANTHER" id="PTHR21496">
    <property type="entry name" value="FERREDOXIN-RELATED"/>
    <property type="match status" value="1"/>
</dbReference>
<dbReference type="Pfam" id="PF00355">
    <property type="entry name" value="Rieske"/>
    <property type="match status" value="1"/>
</dbReference>
<keyword evidence="2" id="KW-0479">Metal-binding</keyword>
<comment type="caution">
    <text evidence="6">The sequence shown here is derived from an EMBL/GenBank/DDBJ whole genome shotgun (WGS) entry which is preliminary data.</text>
</comment>
<name>A0A330GZL8_9HYPH</name>
<keyword evidence="1" id="KW-0001">2Fe-2S</keyword>
<dbReference type="Gene3D" id="2.102.10.10">
    <property type="entry name" value="Rieske [2Fe-2S] iron-sulphur domain"/>
    <property type="match status" value="1"/>
</dbReference>
<dbReference type="PANTHER" id="PTHR21496:SF23">
    <property type="entry name" value="3-PHENYLPROPIONATE_CINNAMIC ACID DIOXYGENASE FERREDOXIN SUBUNIT"/>
    <property type="match status" value="1"/>
</dbReference>
<evidence type="ECO:0000256" key="4">
    <source>
        <dbReference type="ARBA" id="ARBA00023014"/>
    </source>
</evidence>
<accession>A0A330GZL8</accession>
<dbReference type="SUPFAM" id="SSF50022">
    <property type="entry name" value="ISP domain"/>
    <property type="match status" value="1"/>
</dbReference>
<dbReference type="OrthoDB" id="9800167at2"/>
<feature type="domain" description="Rieske" evidence="5">
    <location>
        <begin position="5"/>
        <end position="101"/>
    </location>
</feature>
<dbReference type="CDD" id="cd03528">
    <property type="entry name" value="Rieske_RO_ferredoxin"/>
    <property type="match status" value="1"/>
</dbReference>
<organism evidence="6 7">
    <name type="scientific">Mesorhizobium atlanticum</name>
    <dbReference type="NCBI Taxonomy" id="2233532"/>
    <lineage>
        <taxon>Bacteria</taxon>
        <taxon>Pseudomonadati</taxon>
        <taxon>Pseudomonadota</taxon>
        <taxon>Alphaproteobacteria</taxon>
        <taxon>Hyphomicrobiales</taxon>
        <taxon>Phyllobacteriaceae</taxon>
        <taxon>Mesorhizobium</taxon>
    </lineage>
</organism>
<evidence type="ECO:0000256" key="3">
    <source>
        <dbReference type="ARBA" id="ARBA00023004"/>
    </source>
</evidence>
<dbReference type="PROSITE" id="PS51296">
    <property type="entry name" value="RIESKE"/>
    <property type="match status" value="1"/>
</dbReference>
<dbReference type="Proteomes" id="UP000251956">
    <property type="component" value="Unassembled WGS sequence"/>
</dbReference>
<dbReference type="InterPro" id="IPR012747">
    <property type="entry name" value="MocE_2FeS"/>
</dbReference>
<dbReference type="RefSeq" id="WP_112126641.1">
    <property type="nucleotide sequence ID" value="NZ_QMBQ01000002.1"/>
</dbReference>
<keyword evidence="7" id="KW-1185">Reference proteome</keyword>
<dbReference type="GO" id="GO:0051537">
    <property type="term" value="F:2 iron, 2 sulfur cluster binding"/>
    <property type="evidence" value="ECO:0007669"/>
    <property type="project" value="UniProtKB-KW"/>
</dbReference>
<dbReference type="EMBL" id="QMBQ01000002">
    <property type="protein sequence ID" value="RAZ78393.1"/>
    <property type="molecule type" value="Genomic_DNA"/>
</dbReference>
<dbReference type="InterPro" id="IPR036922">
    <property type="entry name" value="Rieske_2Fe-2S_sf"/>
</dbReference>
<evidence type="ECO:0000259" key="5">
    <source>
        <dbReference type="PROSITE" id="PS51296"/>
    </source>
</evidence>
<dbReference type="NCBIfam" id="TIGR02377">
    <property type="entry name" value="MocE_fam_FeS"/>
    <property type="match status" value="1"/>
</dbReference>
<gene>
    <name evidence="6" type="ORF">DPM35_07390</name>
</gene>
<sequence>MTNWIRACGLDDIEQEGARRFDHEGRTYAVFRSPDDEVFCTDGLCTHEAVHIADGLVMDYEVECPKHAGAFDYRTGAATRPPPCINLRTYPARVEGGSVLVAMPVTAV</sequence>
<protein>
    <submittedName>
        <fullName evidence="6">Rieske family ferredoxin</fullName>
    </submittedName>
</protein>
<evidence type="ECO:0000313" key="6">
    <source>
        <dbReference type="EMBL" id="RAZ78393.1"/>
    </source>
</evidence>
<evidence type="ECO:0000256" key="2">
    <source>
        <dbReference type="ARBA" id="ARBA00022723"/>
    </source>
</evidence>
<dbReference type="AlphaFoldDB" id="A0A330GZL8"/>
<evidence type="ECO:0000313" key="7">
    <source>
        <dbReference type="Proteomes" id="UP000251956"/>
    </source>
</evidence>
<reference evidence="6 7" key="1">
    <citation type="submission" date="2018-07" db="EMBL/GenBank/DDBJ databases">
        <title>Diversity of Mesorhizobium strains in Brazil.</title>
        <authorList>
            <person name="Helene L.C.F."/>
            <person name="Dall'Agnol R."/>
            <person name="Delamuta J.R.M."/>
            <person name="Hungria M."/>
        </authorList>
    </citation>
    <scope>NUCLEOTIDE SEQUENCE [LARGE SCALE GENOMIC DNA]</scope>
    <source>
        <strain evidence="6 7">CNPSo 3140</strain>
    </source>
</reference>
<keyword evidence="3" id="KW-0408">Iron</keyword>
<evidence type="ECO:0000256" key="1">
    <source>
        <dbReference type="ARBA" id="ARBA00022714"/>
    </source>
</evidence>
<dbReference type="GO" id="GO:0046872">
    <property type="term" value="F:metal ion binding"/>
    <property type="evidence" value="ECO:0007669"/>
    <property type="project" value="UniProtKB-KW"/>
</dbReference>
<proteinExistence type="predicted"/>
<dbReference type="InterPro" id="IPR017941">
    <property type="entry name" value="Rieske_2Fe-2S"/>
</dbReference>
<keyword evidence="4" id="KW-0411">Iron-sulfur</keyword>